<name>A0A0B1TCD3_OESDE</name>
<evidence type="ECO:0000313" key="2">
    <source>
        <dbReference type="Proteomes" id="UP000053660"/>
    </source>
</evidence>
<accession>A0A0B1TCD3</accession>
<reference evidence="1 2" key="1">
    <citation type="submission" date="2014-03" db="EMBL/GenBank/DDBJ databases">
        <title>Draft genome of the hookworm Oesophagostomum dentatum.</title>
        <authorList>
            <person name="Mitreva M."/>
        </authorList>
    </citation>
    <scope>NUCLEOTIDE SEQUENCE [LARGE SCALE GENOMIC DNA]</scope>
    <source>
        <strain evidence="1 2">OD-Hann</strain>
    </source>
</reference>
<sequence length="66" mass="7382">MMKYKQTPTHNNTLCSSILPSHILKIKVTLLIKGIPSRDIPNKVIPSKAIHNNIHLTQPTSTLLDI</sequence>
<protein>
    <submittedName>
        <fullName evidence="1">Uncharacterized protein</fullName>
    </submittedName>
</protein>
<proteinExistence type="predicted"/>
<organism evidence="1 2">
    <name type="scientific">Oesophagostomum dentatum</name>
    <name type="common">Nodular worm</name>
    <dbReference type="NCBI Taxonomy" id="61180"/>
    <lineage>
        <taxon>Eukaryota</taxon>
        <taxon>Metazoa</taxon>
        <taxon>Ecdysozoa</taxon>
        <taxon>Nematoda</taxon>
        <taxon>Chromadorea</taxon>
        <taxon>Rhabditida</taxon>
        <taxon>Rhabditina</taxon>
        <taxon>Rhabditomorpha</taxon>
        <taxon>Strongyloidea</taxon>
        <taxon>Strongylidae</taxon>
        <taxon>Oesophagostomum</taxon>
    </lineage>
</organism>
<keyword evidence="2" id="KW-1185">Reference proteome</keyword>
<dbReference type="AlphaFoldDB" id="A0A0B1TCD3"/>
<dbReference type="OrthoDB" id="10465914at2759"/>
<dbReference type="EMBL" id="KN550613">
    <property type="protein sequence ID" value="KHJ93766.1"/>
    <property type="molecule type" value="Genomic_DNA"/>
</dbReference>
<evidence type="ECO:0000313" key="1">
    <source>
        <dbReference type="EMBL" id="KHJ93766.1"/>
    </source>
</evidence>
<dbReference type="Proteomes" id="UP000053660">
    <property type="component" value="Unassembled WGS sequence"/>
</dbReference>
<gene>
    <name evidence="1" type="ORF">OESDEN_06315</name>
</gene>